<dbReference type="InterPro" id="IPR018114">
    <property type="entry name" value="TRYPSIN_HIS"/>
</dbReference>
<keyword evidence="9" id="KW-0732">Signal</keyword>
<dbReference type="PROSITE" id="PS50240">
    <property type="entry name" value="TRYPSIN_DOM"/>
    <property type="match status" value="1"/>
</dbReference>
<evidence type="ECO:0000313" key="11">
    <source>
        <dbReference type="Ensembl" id="ENSCJPP00005000210.1"/>
    </source>
</evidence>
<evidence type="ECO:0000256" key="9">
    <source>
        <dbReference type="SAM" id="SignalP"/>
    </source>
</evidence>
<dbReference type="GO" id="GO:0006508">
    <property type="term" value="P:proteolysis"/>
    <property type="evidence" value="ECO:0007669"/>
    <property type="project" value="UniProtKB-KW"/>
</dbReference>
<gene>
    <name evidence="11" type="primary">ACR</name>
</gene>
<keyword evidence="7" id="KW-1015">Disulfide bond</keyword>
<accession>A0A8C2SMU2</accession>
<dbReference type="SUPFAM" id="SSF50494">
    <property type="entry name" value="Trypsin-like serine proteases"/>
    <property type="match status" value="1"/>
</dbReference>
<evidence type="ECO:0000256" key="3">
    <source>
        <dbReference type="ARBA" id="ARBA00017161"/>
    </source>
</evidence>
<keyword evidence="12" id="KW-1185">Reference proteome</keyword>
<dbReference type="GO" id="GO:0007340">
    <property type="term" value="P:acrosome reaction"/>
    <property type="evidence" value="ECO:0007669"/>
    <property type="project" value="TreeGrafter"/>
</dbReference>
<dbReference type="SMART" id="SM00020">
    <property type="entry name" value="Tryp_SPc"/>
    <property type="match status" value="1"/>
</dbReference>
<feature type="domain" description="Peptidase S1" evidence="10">
    <location>
        <begin position="41"/>
        <end position="284"/>
    </location>
</feature>
<dbReference type="EC" id="3.4.21.10" evidence="2"/>
<keyword evidence="4 8" id="KW-0645">Protease</keyword>
<name>A0A8C2SMU2_COTJA</name>
<dbReference type="GeneTree" id="ENSGT00940000162777"/>
<dbReference type="InterPro" id="IPR033116">
    <property type="entry name" value="TRYPSIN_SER"/>
</dbReference>
<dbReference type="PROSITE" id="PS00135">
    <property type="entry name" value="TRYPSIN_SER"/>
    <property type="match status" value="1"/>
</dbReference>
<dbReference type="Gene3D" id="2.40.10.10">
    <property type="entry name" value="Trypsin-like serine proteases"/>
    <property type="match status" value="2"/>
</dbReference>
<feature type="signal peptide" evidence="9">
    <location>
        <begin position="1"/>
        <end position="19"/>
    </location>
</feature>
<dbReference type="PANTHER" id="PTHR24252">
    <property type="entry name" value="ACROSIN-RELATED"/>
    <property type="match status" value="1"/>
</dbReference>
<dbReference type="PROSITE" id="PS00134">
    <property type="entry name" value="TRYPSIN_HIS"/>
    <property type="match status" value="1"/>
</dbReference>
<evidence type="ECO:0000256" key="6">
    <source>
        <dbReference type="ARBA" id="ARBA00022825"/>
    </source>
</evidence>
<dbReference type="PANTHER" id="PTHR24252:SF8">
    <property type="entry name" value="ACROSIN"/>
    <property type="match status" value="1"/>
</dbReference>
<dbReference type="InterPro" id="IPR009003">
    <property type="entry name" value="Peptidase_S1_PA"/>
</dbReference>
<dbReference type="InterPro" id="IPR001314">
    <property type="entry name" value="Peptidase_S1A"/>
</dbReference>
<reference evidence="11" key="3">
    <citation type="submission" date="2025-09" db="UniProtKB">
        <authorList>
            <consortium name="Ensembl"/>
        </authorList>
    </citation>
    <scope>IDENTIFICATION</scope>
</reference>
<sequence length="346" mass="38260">MVPLLPLVVLLAACRPGHGYTGACDTCGTRPMAYQYSSMRVVGGSAARHGNWPWIVSIQNYRFPGTGHMCGGSLITPQWVLSAAHCFEEPSHLWDSRVVIGANDLTRLGQEVEVHSIRRAFIHKYFNNRTMVNDVALLELDRPVHCSYYIQLACVPDFSLRVSELTECYVAGWGHTELRSAAPAKAADVLQEARVHLIDLQICNSSRWYGGAVHSHNICAGYPQGGIDTCQGDSGGPLMCRDRSADFFWVIGVTSWGRGCGRAQQPGIYASTQHFYNWILTQLRASAQPTSRTWSHYTTTASHYHGQHVAPTQPSTSTSCPYPVQKLREFFAGVQELMQSLRGSKA</sequence>
<keyword evidence="5 8" id="KW-0378">Hydrolase</keyword>
<proteinExistence type="predicted"/>
<evidence type="ECO:0000256" key="7">
    <source>
        <dbReference type="ARBA" id="ARBA00023157"/>
    </source>
</evidence>
<reference evidence="11" key="1">
    <citation type="submission" date="2015-11" db="EMBL/GenBank/DDBJ databases">
        <authorList>
            <consortium name="International Coturnix japonica Genome Analysis Consortium"/>
            <person name="Warren W."/>
            <person name="Burt D.W."/>
            <person name="Antin P.B."/>
            <person name="Lanford R."/>
            <person name="Gros J."/>
            <person name="Wilson R.K."/>
        </authorList>
    </citation>
    <scope>NUCLEOTIDE SEQUENCE [LARGE SCALE GENOMIC DNA]</scope>
</reference>
<protein>
    <recommendedName>
        <fullName evidence="3">Acrosin</fullName>
        <ecNumber evidence="2">3.4.21.10</ecNumber>
    </recommendedName>
</protein>
<dbReference type="Pfam" id="PF00089">
    <property type="entry name" value="Trypsin"/>
    <property type="match status" value="1"/>
</dbReference>
<evidence type="ECO:0000256" key="8">
    <source>
        <dbReference type="RuleBase" id="RU363034"/>
    </source>
</evidence>
<feature type="chain" id="PRO_5034020920" description="Acrosin" evidence="9">
    <location>
        <begin position="20"/>
        <end position="346"/>
    </location>
</feature>
<keyword evidence="6 8" id="KW-0720">Serine protease</keyword>
<dbReference type="GO" id="GO:0004252">
    <property type="term" value="F:serine-type endopeptidase activity"/>
    <property type="evidence" value="ECO:0007669"/>
    <property type="project" value="InterPro"/>
</dbReference>
<comment type="catalytic activity">
    <reaction evidence="1">
        <text>Preferential cleavage: Arg-|-Xaa, Lys-|-Xaa.</text>
        <dbReference type="EC" id="3.4.21.10"/>
    </reaction>
</comment>
<evidence type="ECO:0000313" key="12">
    <source>
        <dbReference type="Proteomes" id="UP000694412"/>
    </source>
</evidence>
<evidence type="ECO:0000256" key="5">
    <source>
        <dbReference type="ARBA" id="ARBA00022801"/>
    </source>
</evidence>
<organism evidence="11 12">
    <name type="scientific">Coturnix japonica</name>
    <name type="common">Japanese quail</name>
    <name type="synonym">Coturnix coturnix japonica</name>
    <dbReference type="NCBI Taxonomy" id="93934"/>
    <lineage>
        <taxon>Eukaryota</taxon>
        <taxon>Metazoa</taxon>
        <taxon>Chordata</taxon>
        <taxon>Craniata</taxon>
        <taxon>Vertebrata</taxon>
        <taxon>Euteleostomi</taxon>
        <taxon>Archelosauria</taxon>
        <taxon>Archosauria</taxon>
        <taxon>Dinosauria</taxon>
        <taxon>Saurischia</taxon>
        <taxon>Theropoda</taxon>
        <taxon>Coelurosauria</taxon>
        <taxon>Aves</taxon>
        <taxon>Neognathae</taxon>
        <taxon>Galloanserae</taxon>
        <taxon>Galliformes</taxon>
        <taxon>Phasianidae</taxon>
        <taxon>Perdicinae</taxon>
        <taxon>Coturnix</taxon>
    </lineage>
</organism>
<dbReference type="AlphaFoldDB" id="A0A8C2SMU2"/>
<reference evidence="11" key="2">
    <citation type="submission" date="2025-08" db="UniProtKB">
        <authorList>
            <consortium name="Ensembl"/>
        </authorList>
    </citation>
    <scope>IDENTIFICATION</scope>
</reference>
<dbReference type="InterPro" id="IPR043504">
    <property type="entry name" value="Peptidase_S1_PA_chymotrypsin"/>
</dbReference>
<dbReference type="Proteomes" id="UP000694412">
    <property type="component" value="Chromosome 1"/>
</dbReference>
<dbReference type="FunFam" id="2.40.10.10:FF:000003">
    <property type="entry name" value="Transmembrane serine protease 3"/>
    <property type="match status" value="1"/>
</dbReference>
<evidence type="ECO:0000259" key="10">
    <source>
        <dbReference type="PROSITE" id="PS50240"/>
    </source>
</evidence>
<dbReference type="Ensembl" id="ENSCJPT00005000415.1">
    <property type="protein sequence ID" value="ENSCJPP00005000210.1"/>
    <property type="gene ID" value="ENSCJPG00005000277.1"/>
</dbReference>
<evidence type="ECO:0000256" key="2">
    <source>
        <dbReference type="ARBA" id="ARBA00012050"/>
    </source>
</evidence>
<evidence type="ECO:0000256" key="1">
    <source>
        <dbReference type="ARBA" id="ARBA00001656"/>
    </source>
</evidence>
<dbReference type="CDD" id="cd00190">
    <property type="entry name" value="Tryp_SPc"/>
    <property type="match status" value="1"/>
</dbReference>
<dbReference type="PRINTS" id="PR00722">
    <property type="entry name" value="CHYMOTRYPSIN"/>
</dbReference>
<dbReference type="InterPro" id="IPR001254">
    <property type="entry name" value="Trypsin_dom"/>
</dbReference>
<evidence type="ECO:0000256" key="4">
    <source>
        <dbReference type="ARBA" id="ARBA00022670"/>
    </source>
</evidence>